<keyword evidence="2" id="KW-1185">Reference proteome</keyword>
<dbReference type="AlphaFoldDB" id="A0A2V1JMB7"/>
<dbReference type="Proteomes" id="UP000245288">
    <property type="component" value="Unassembled WGS sequence"/>
</dbReference>
<dbReference type="EMBL" id="JRFU01000146">
    <property type="protein sequence ID" value="PWE85870.1"/>
    <property type="molecule type" value="Genomic_DNA"/>
</dbReference>
<accession>A0A2V1JMB7</accession>
<gene>
    <name evidence="1" type="ORF">LG34_13415</name>
</gene>
<name>A0A2V1JMB7_EUBRA</name>
<sequence>MNDRATFQTLELNDGQEIKMCLTFGRLLKLREKCPETYKKYNKLAMDGVQDEVDFPVFLYTGYLCANIETVENCMSEAEFFDKLPENHATVIGTVMKLRYGESKKKPDLNGAS</sequence>
<organism evidence="1 2">
    <name type="scientific">Eubacterium ramulus</name>
    <dbReference type="NCBI Taxonomy" id="39490"/>
    <lineage>
        <taxon>Bacteria</taxon>
        <taxon>Bacillati</taxon>
        <taxon>Bacillota</taxon>
        <taxon>Clostridia</taxon>
        <taxon>Eubacteriales</taxon>
        <taxon>Eubacteriaceae</taxon>
        <taxon>Eubacterium</taxon>
    </lineage>
</organism>
<reference evidence="1 2" key="1">
    <citation type="submission" date="2014-09" db="EMBL/GenBank/DDBJ databases">
        <title>Butyrate-producing bacteria isolated from human gut.</title>
        <authorList>
            <person name="Zhang Q."/>
            <person name="Zhao L."/>
        </authorList>
    </citation>
    <scope>NUCLEOTIDE SEQUENCE [LARGE SCALE GENOMIC DNA]</scope>
    <source>
        <strain evidence="1 2">21</strain>
    </source>
</reference>
<comment type="caution">
    <text evidence="1">The sequence shown here is derived from an EMBL/GenBank/DDBJ whole genome shotgun (WGS) entry which is preliminary data.</text>
</comment>
<protein>
    <submittedName>
        <fullName evidence="1">Uncharacterized protein</fullName>
    </submittedName>
</protein>
<dbReference type="RefSeq" id="WP_109216423.1">
    <property type="nucleotide sequence ID" value="NZ_JRFU01000146.1"/>
</dbReference>
<proteinExistence type="predicted"/>
<evidence type="ECO:0000313" key="2">
    <source>
        <dbReference type="Proteomes" id="UP000245288"/>
    </source>
</evidence>
<evidence type="ECO:0000313" key="1">
    <source>
        <dbReference type="EMBL" id="PWE85870.1"/>
    </source>
</evidence>
<dbReference type="OrthoDB" id="9955948at2"/>